<proteinExistence type="inferred from homology"/>
<dbReference type="SUPFAM" id="SSF48452">
    <property type="entry name" value="TPR-like"/>
    <property type="match status" value="1"/>
</dbReference>
<dbReference type="InterPro" id="IPR001708">
    <property type="entry name" value="YidC/ALB3/OXA1/COX18"/>
</dbReference>
<comment type="similarity">
    <text evidence="2">Belongs to the OXA1/ALB3/YidC (TC 2.A.9.2) family.</text>
</comment>
<organism evidence="8 9">
    <name type="scientific">Coccomyxa viridis</name>
    <dbReference type="NCBI Taxonomy" id="1274662"/>
    <lineage>
        <taxon>Eukaryota</taxon>
        <taxon>Viridiplantae</taxon>
        <taxon>Chlorophyta</taxon>
        <taxon>core chlorophytes</taxon>
        <taxon>Trebouxiophyceae</taxon>
        <taxon>Trebouxiophyceae incertae sedis</taxon>
        <taxon>Coccomyxaceae</taxon>
        <taxon>Coccomyxa</taxon>
    </lineage>
</organism>
<dbReference type="PANTHER" id="PTHR12428:SF65">
    <property type="entry name" value="CYTOCHROME C OXIDASE ASSEMBLY PROTEIN COX18, MITOCHONDRIAL"/>
    <property type="match status" value="1"/>
</dbReference>
<keyword evidence="4 7" id="KW-1133">Transmembrane helix</keyword>
<evidence type="ECO:0000256" key="2">
    <source>
        <dbReference type="ARBA" id="ARBA00010583"/>
    </source>
</evidence>
<comment type="caution">
    <text evidence="8">The sequence shown here is derived from an EMBL/GenBank/DDBJ whole genome shotgun (WGS) entry which is preliminary data.</text>
</comment>
<evidence type="ECO:0000256" key="3">
    <source>
        <dbReference type="ARBA" id="ARBA00022692"/>
    </source>
</evidence>
<dbReference type="PANTHER" id="PTHR12428">
    <property type="entry name" value="OXA1"/>
    <property type="match status" value="1"/>
</dbReference>
<evidence type="ECO:0000256" key="7">
    <source>
        <dbReference type="SAM" id="Phobius"/>
    </source>
</evidence>
<feature type="compositionally biased region" description="Low complexity" evidence="6">
    <location>
        <begin position="107"/>
        <end position="126"/>
    </location>
</feature>
<reference evidence="8 9" key="1">
    <citation type="submission" date="2024-06" db="EMBL/GenBank/DDBJ databases">
        <authorList>
            <person name="Kraege A."/>
            <person name="Thomma B."/>
        </authorList>
    </citation>
    <scope>NUCLEOTIDE SEQUENCE [LARGE SCALE GENOMIC DNA]</scope>
</reference>
<dbReference type="EMBL" id="CAXHTA020000020">
    <property type="protein sequence ID" value="CAL5229429.1"/>
    <property type="molecule type" value="Genomic_DNA"/>
</dbReference>
<evidence type="ECO:0000256" key="5">
    <source>
        <dbReference type="ARBA" id="ARBA00023136"/>
    </source>
</evidence>
<feature type="compositionally biased region" description="Low complexity" evidence="6">
    <location>
        <begin position="79"/>
        <end position="99"/>
    </location>
</feature>
<comment type="subcellular location">
    <subcellularLocation>
        <location evidence="1">Membrane</location>
        <topology evidence="1">Multi-pass membrane protein</topology>
    </subcellularLocation>
</comment>
<evidence type="ECO:0000256" key="6">
    <source>
        <dbReference type="SAM" id="MobiDB-lite"/>
    </source>
</evidence>
<feature type="region of interest" description="Disordered" evidence="6">
    <location>
        <begin position="169"/>
        <end position="206"/>
    </location>
</feature>
<protein>
    <submittedName>
        <fullName evidence="8">G12751 protein</fullName>
    </submittedName>
</protein>
<feature type="transmembrane region" description="Helical" evidence="7">
    <location>
        <begin position="34"/>
        <end position="54"/>
    </location>
</feature>
<feature type="region of interest" description="Disordered" evidence="6">
    <location>
        <begin position="76"/>
        <end position="157"/>
    </location>
</feature>
<evidence type="ECO:0000313" key="9">
    <source>
        <dbReference type="Proteomes" id="UP001497392"/>
    </source>
</evidence>
<dbReference type="Gene3D" id="1.25.40.10">
    <property type="entry name" value="Tetratricopeptide repeat domain"/>
    <property type="match status" value="1"/>
</dbReference>
<evidence type="ECO:0000256" key="1">
    <source>
        <dbReference type="ARBA" id="ARBA00004141"/>
    </source>
</evidence>
<keyword evidence="9" id="KW-1185">Reference proteome</keyword>
<gene>
    <name evidence="8" type="primary">g12751</name>
    <name evidence="8" type="ORF">VP750_LOCUS11335</name>
</gene>
<keyword evidence="5 7" id="KW-0472">Membrane</keyword>
<feature type="transmembrane region" description="Helical" evidence="7">
    <location>
        <begin position="340"/>
        <end position="361"/>
    </location>
</feature>
<dbReference type="InterPro" id="IPR011990">
    <property type="entry name" value="TPR-like_helical_dom_sf"/>
</dbReference>
<sequence length="610" mass="62902">MTSPDDLATDKLWPTTRGAVRLIDGLHSATGLPWWATLSLTALGVRAALLPFTLKQMHASTALMSEWRLATRRAAMRHAQTGGASTTSSTRTQSAAPASMGNGALRSAASTTASATSSVSQTTATAEPDPSRTGEFGEAAPAHSELASCTGDGSALRPAESEMKQIHGRLGASDENDRAQPDSSSSRSSNNMDTRPPRHSRPDVRSILDEYRRVRGESRAPSAAWLLGSPLLQLSVFGTSVFAARHMAAHNWPGFASGGLLWFPDLTKAAAVIHWGQGIETTAVAFPCGQLGVVLPVAISLALFANINLGFAQPQGAPKPSGEGAVVAYIMGALRTAMEWATVPVLAVAMCLPHGALVYWLSSSTVSLAQTAILRQPAVKRALQLPVQSFEAGTEGRAWAAAGTAAESAAASSEVGSIDQLFLQAAESKAAGDPARAVEIITAIRAQHPQHARAHFAAGQLHADLQQWQLAEEAYVTGASLEADLAQRARCLLGAGVAQHKQGDLEAALQAFARASADALSAAGLSESALSGAAAAPYSSAASALQDSASNDALFGSRLTEANLSSQHEASSSSRAAVQETLHSAGTGSMTKLASDSSFGAACFALGNSA</sequence>
<name>A0ABP1GB44_9CHLO</name>
<evidence type="ECO:0000256" key="4">
    <source>
        <dbReference type="ARBA" id="ARBA00022989"/>
    </source>
</evidence>
<keyword evidence="3 7" id="KW-0812">Transmembrane</keyword>
<accession>A0ABP1GB44</accession>
<evidence type="ECO:0000313" key="8">
    <source>
        <dbReference type="EMBL" id="CAL5229429.1"/>
    </source>
</evidence>
<dbReference type="Proteomes" id="UP001497392">
    <property type="component" value="Unassembled WGS sequence"/>
</dbReference>